<name>A0ABY4YXH5_9MICO</name>
<dbReference type="PANTHER" id="PTHR43244:SF1">
    <property type="entry name" value="5,10-METHYLENETETRAHYDROMETHANOPTERIN REDUCTASE"/>
    <property type="match status" value="1"/>
</dbReference>
<reference evidence="3" key="1">
    <citation type="submission" date="2022-06" db="EMBL/GenBank/DDBJ databases">
        <title>Ornithinimicrobium HY1793.</title>
        <authorList>
            <person name="Huang Y."/>
        </authorList>
    </citation>
    <scope>NUCLEOTIDE SEQUENCE</scope>
    <source>
        <strain evidence="3">HY1793</strain>
    </source>
</reference>
<accession>A0ABY4YXH5</accession>
<evidence type="ECO:0000313" key="3">
    <source>
        <dbReference type="EMBL" id="USQ81351.1"/>
    </source>
</evidence>
<evidence type="ECO:0000259" key="2">
    <source>
        <dbReference type="Pfam" id="PF00296"/>
    </source>
</evidence>
<sequence length="288" mass="30412">MTRVGAVFSPYHNAPEALRPAVEVAEGAGVPEVWLWEDCFRESAYASVAAALAWTKDLRIGLGITPIPLRNVAVTAMEIATIERMFPGRFYPGLGHGVLPWMAQAGVRPDSPMTLMREYVPVLRSLLPGEEVTVSGRYVTVDKVRLEWPLETAPPVYAAGVGPKTLALTGEVADGTILVSGLSVTEVGERVRMIGEARAAAGRDGSAEIVAYVDTAFGSGAQERVAAALGDAGTDDDRGVWGEPADVAAAVRRFAEAGADAVILSPVTGEPDFHEFLRATGEVSRLVG</sequence>
<keyword evidence="1" id="KW-0560">Oxidoreductase</keyword>
<dbReference type="Pfam" id="PF00296">
    <property type="entry name" value="Bac_luciferase"/>
    <property type="match status" value="1"/>
</dbReference>
<dbReference type="CDD" id="cd01097">
    <property type="entry name" value="Tetrahydromethanopterin_reductase"/>
    <property type="match status" value="1"/>
</dbReference>
<dbReference type="SUPFAM" id="SSF51679">
    <property type="entry name" value="Bacterial luciferase-like"/>
    <property type="match status" value="1"/>
</dbReference>
<gene>
    <name evidence="3" type="ORF">NF556_06805</name>
</gene>
<proteinExistence type="predicted"/>
<dbReference type="InterPro" id="IPR050564">
    <property type="entry name" value="F420-G6PD/mer"/>
</dbReference>
<dbReference type="EMBL" id="CP099489">
    <property type="protein sequence ID" value="USQ81351.1"/>
    <property type="molecule type" value="Genomic_DNA"/>
</dbReference>
<dbReference type="InterPro" id="IPR036661">
    <property type="entry name" value="Luciferase-like_sf"/>
</dbReference>
<dbReference type="Gene3D" id="3.20.20.30">
    <property type="entry name" value="Luciferase-like domain"/>
    <property type="match status" value="1"/>
</dbReference>
<dbReference type="PANTHER" id="PTHR43244">
    <property type="match status" value="1"/>
</dbReference>
<evidence type="ECO:0000256" key="1">
    <source>
        <dbReference type="ARBA" id="ARBA00023002"/>
    </source>
</evidence>
<protein>
    <submittedName>
        <fullName evidence="3">LLM class flavin-dependent oxidoreductase</fullName>
    </submittedName>
</protein>
<evidence type="ECO:0000313" key="4">
    <source>
        <dbReference type="Proteomes" id="UP001056455"/>
    </source>
</evidence>
<keyword evidence="4" id="KW-1185">Reference proteome</keyword>
<organism evidence="3 4">
    <name type="scientific">Ornithinimicrobium faecis</name>
    <dbReference type="NCBI Taxonomy" id="2934158"/>
    <lineage>
        <taxon>Bacteria</taxon>
        <taxon>Bacillati</taxon>
        <taxon>Actinomycetota</taxon>
        <taxon>Actinomycetes</taxon>
        <taxon>Micrococcales</taxon>
        <taxon>Ornithinimicrobiaceae</taxon>
        <taxon>Ornithinimicrobium</taxon>
    </lineage>
</organism>
<feature type="domain" description="Luciferase-like" evidence="2">
    <location>
        <begin position="14"/>
        <end position="228"/>
    </location>
</feature>
<dbReference type="Proteomes" id="UP001056455">
    <property type="component" value="Chromosome"/>
</dbReference>
<dbReference type="InterPro" id="IPR011251">
    <property type="entry name" value="Luciferase-like_dom"/>
</dbReference>
<dbReference type="RefSeq" id="WP_252594771.1">
    <property type="nucleotide sequence ID" value="NZ_CP099489.1"/>
</dbReference>